<keyword evidence="4" id="KW-1185">Reference proteome</keyword>
<dbReference type="Gene3D" id="2.40.50.40">
    <property type="match status" value="1"/>
</dbReference>
<dbReference type="InterPro" id="IPR001811">
    <property type="entry name" value="Chemokine_IL8-like_dom"/>
</dbReference>
<feature type="non-terminal residue" evidence="3">
    <location>
        <position position="88"/>
    </location>
</feature>
<dbReference type="GO" id="GO:0006955">
    <property type="term" value="P:immune response"/>
    <property type="evidence" value="ECO:0007669"/>
    <property type="project" value="InterPro"/>
</dbReference>
<proteinExistence type="predicted"/>
<evidence type="ECO:0000313" key="4">
    <source>
        <dbReference type="Proteomes" id="UP000567822"/>
    </source>
</evidence>
<dbReference type="InterPro" id="IPR036048">
    <property type="entry name" value="Interleukin_8-like_sf"/>
</dbReference>
<protein>
    <submittedName>
        <fullName evidence="3">CCL2 protein</fullName>
    </submittedName>
</protein>
<dbReference type="SMART" id="SM00199">
    <property type="entry name" value="SCY"/>
    <property type="match status" value="1"/>
</dbReference>
<feature type="non-terminal residue" evidence="3">
    <location>
        <position position="1"/>
    </location>
</feature>
<dbReference type="AlphaFoldDB" id="A0A7L0L6Z8"/>
<dbReference type="CDD" id="cd00272">
    <property type="entry name" value="Chemokine_CC"/>
    <property type="match status" value="1"/>
</dbReference>
<dbReference type="Proteomes" id="UP000567822">
    <property type="component" value="Unassembled WGS sequence"/>
</dbReference>
<evidence type="ECO:0000259" key="2">
    <source>
        <dbReference type="SMART" id="SM00199"/>
    </source>
</evidence>
<sequence>LHAVNPVVLLFGEAIHSIPLPSTAHYAPVECCFNYAQKRIRHPQSFYETSKDCPKHAVVIVAANGDEICADPKKDWVYKTIKRLLRKK</sequence>
<evidence type="ECO:0000313" key="3">
    <source>
        <dbReference type="EMBL" id="NXK64290.1"/>
    </source>
</evidence>
<keyword evidence="1" id="KW-0202">Cytokine</keyword>
<evidence type="ECO:0000256" key="1">
    <source>
        <dbReference type="ARBA" id="ARBA00022514"/>
    </source>
</evidence>
<accession>A0A7L0L6Z8</accession>
<organism evidence="3 4">
    <name type="scientific">Sylvietta virens</name>
    <name type="common">Green crombec</name>
    <dbReference type="NCBI Taxonomy" id="208069"/>
    <lineage>
        <taxon>Eukaryota</taxon>
        <taxon>Metazoa</taxon>
        <taxon>Chordata</taxon>
        <taxon>Craniata</taxon>
        <taxon>Vertebrata</taxon>
        <taxon>Euteleostomi</taxon>
        <taxon>Archelosauria</taxon>
        <taxon>Archosauria</taxon>
        <taxon>Dinosauria</taxon>
        <taxon>Saurischia</taxon>
        <taxon>Theropoda</taxon>
        <taxon>Coelurosauria</taxon>
        <taxon>Aves</taxon>
        <taxon>Neognathae</taxon>
        <taxon>Neoaves</taxon>
        <taxon>Telluraves</taxon>
        <taxon>Australaves</taxon>
        <taxon>Passeriformes</taxon>
        <taxon>Sylvioidea</taxon>
        <taxon>Sylviidae</taxon>
        <taxon>Acrocephalinae</taxon>
        <taxon>Sylvietta</taxon>
    </lineage>
</organism>
<dbReference type="InterPro" id="IPR039809">
    <property type="entry name" value="Chemokine_b/g/d"/>
</dbReference>
<dbReference type="GO" id="GO:0008009">
    <property type="term" value="F:chemokine activity"/>
    <property type="evidence" value="ECO:0007669"/>
    <property type="project" value="InterPro"/>
</dbReference>
<dbReference type="SUPFAM" id="SSF54117">
    <property type="entry name" value="Interleukin 8-like chemokines"/>
    <property type="match status" value="1"/>
</dbReference>
<dbReference type="GO" id="GO:0005615">
    <property type="term" value="C:extracellular space"/>
    <property type="evidence" value="ECO:0007669"/>
    <property type="project" value="UniProtKB-KW"/>
</dbReference>
<dbReference type="Pfam" id="PF00048">
    <property type="entry name" value="IL8"/>
    <property type="match status" value="1"/>
</dbReference>
<dbReference type="PANTHER" id="PTHR12015">
    <property type="entry name" value="SMALL INDUCIBLE CYTOKINE A"/>
    <property type="match status" value="1"/>
</dbReference>
<name>A0A7L0L6Z8_9SYLV</name>
<reference evidence="3 4" key="1">
    <citation type="submission" date="2019-09" db="EMBL/GenBank/DDBJ databases">
        <title>Bird 10,000 Genomes (B10K) Project - Family phase.</title>
        <authorList>
            <person name="Zhang G."/>
        </authorList>
    </citation>
    <scope>NUCLEOTIDE SEQUENCE [LARGE SCALE GENOMIC DNA]</scope>
    <source>
        <strain evidence="3">B10K-DU-009-59</strain>
        <tissue evidence="3">Muscle</tissue>
    </source>
</reference>
<feature type="domain" description="Chemokine interleukin-8-like" evidence="2">
    <location>
        <begin position="28"/>
        <end position="84"/>
    </location>
</feature>
<dbReference type="EMBL" id="VXAN01000162">
    <property type="protein sequence ID" value="NXK64290.1"/>
    <property type="molecule type" value="Genomic_DNA"/>
</dbReference>
<gene>
    <name evidence="3" type="primary">Ccl2</name>
    <name evidence="3" type="ORF">SYLVIR_R14991</name>
</gene>
<comment type="caution">
    <text evidence="3">The sequence shown here is derived from an EMBL/GenBank/DDBJ whole genome shotgun (WGS) entry which is preliminary data.</text>
</comment>